<comment type="caution">
    <text evidence="6">The sequence shown here is derived from an EMBL/GenBank/DDBJ whole genome shotgun (WGS) entry which is preliminary data.</text>
</comment>
<comment type="subcellular location">
    <subcellularLocation>
        <location evidence="1">Cytoplasm</location>
    </subcellularLocation>
</comment>
<sequence length="186" mass="21024">MDSSQIEAQAKQRMDKALAVVTEELKGIRTGRASAGLLDRVKVDYYGTPTPIKQLANINVPESQLITISPWDKSTIPAIEKAVQTSDLGITPSNDGNIIRLSMPPLTEERRKELSKVVHNQGEESKVAIRNIRRDILEDFKQMKKDGELTEDDLFREQESIQKVTDKHTQKVDELVKNKQNEIMTV</sequence>
<comment type="similarity">
    <text evidence="2">Belongs to the RRF family.</text>
</comment>
<dbReference type="Gene3D" id="1.10.132.20">
    <property type="entry name" value="Ribosome-recycling factor"/>
    <property type="match status" value="1"/>
</dbReference>
<dbReference type="InterPro" id="IPR036191">
    <property type="entry name" value="RRF_sf"/>
</dbReference>
<dbReference type="SUPFAM" id="SSF55194">
    <property type="entry name" value="Ribosome recycling factor, RRF"/>
    <property type="match status" value="1"/>
</dbReference>
<dbReference type="InterPro" id="IPR023584">
    <property type="entry name" value="Ribosome_recyc_fac_dom"/>
</dbReference>
<organism evidence="6">
    <name type="scientific">marine sediment metagenome</name>
    <dbReference type="NCBI Taxonomy" id="412755"/>
    <lineage>
        <taxon>unclassified sequences</taxon>
        <taxon>metagenomes</taxon>
        <taxon>ecological metagenomes</taxon>
    </lineage>
</organism>
<evidence type="ECO:0000256" key="2">
    <source>
        <dbReference type="ARBA" id="ARBA00005912"/>
    </source>
</evidence>
<dbReference type="Gene3D" id="3.30.1360.40">
    <property type="match status" value="1"/>
</dbReference>
<dbReference type="NCBIfam" id="TIGR00496">
    <property type="entry name" value="frr"/>
    <property type="match status" value="1"/>
</dbReference>
<protein>
    <recommendedName>
        <fullName evidence="5">Ribosome recycling factor domain-containing protein</fullName>
    </recommendedName>
</protein>
<evidence type="ECO:0000259" key="5">
    <source>
        <dbReference type="Pfam" id="PF01765"/>
    </source>
</evidence>
<dbReference type="HAMAP" id="MF_00040">
    <property type="entry name" value="RRF"/>
    <property type="match status" value="1"/>
</dbReference>
<dbReference type="EMBL" id="LAZR01001201">
    <property type="protein sequence ID" value="KKN48822.1"/>
    <property type="molecule type" value="Genomic_DNA"/>
</dbReference>
<dbReference type="GO" id="GO:0005737">
    <property type="term" value="C:cytoplasm"/>
    <property type="evidence" value="ECO:0007669"/>
    <property type="project" value="UniProtKB-SubCell"/>
</dbReference>
<dbReference type="CDD" id="cd00520">
    <property type="entry name" value="RRF"/>
    <property type="match status" value="1"/>
</dbReference>
<gene>
    <name evidence="6" type="ORF">LCGC14_0648990</name>
</gene>
<dbReference type="InterPro" id="IPR002661">
    <property type="entry name" value="Ribosome_recyc_fac"/>
</dbReference>
<evidence type="ECO:0000313" key="6">
    <source>
        <dbReference type="EMBL" id="KKN48822.1"/>
    </source>
</evidence>
<proteinExistence type="inferred from homology"/>
<evidence type="ECO:0000256" key="1">
    <source>
        <dbReference type="ARBA" id="ARBA00004496"/>
    </source>
</evidence>
<dbReference type="Pfam" id="PF01765">
    <property type="entry name" value="RRF"/>
    <property type="match status" value="1"/>
</dbReference>
<feature type="domain" description="Ribosome recycling factor" evidence="5">
    <location>
        <begin position="22"/>
        <end position="184"/>
    </location>
</feature>
<dbReference type="FunFam" id="1.10.132.20:FF:000001">
    <property type="entry name" value="Ribosome-recycling factor"/>
    <property type="match status" value="1"/>
</dbReference>
<dbReference type="FunFam" id="3.30.1360.40:FF:000001">
    <property type="entry name" value="Ribosome-recycling factor"/>
    <property type="match status" value="1"/>
</dbReference>
<dbReference type="GO" id="GO:0043023">
    <property type="term" value="F:ribosomal large subunit binding"/>
    <property type="evidence" value="ECO:0007669"/>
    <property type="project" value="TreeGrafter"/>
</dbReference>
<keyword evidence="4" id="KW-0648">Protein biosynthesis</keyword>
<name>A0A0F9RGL2_9ZZZZ</name>
<evidence type="ECO:0000256" key="4">
    <source>
        <dbReference type="ARBA" id="ARBA00022917"/>
    </source>
</evidence>
<dbReference type="GO" id="GO:0006412">
    <property type="term" value="P:translation"/>
    <property type="evidence" value="ECO:0007669"/>
    <property type="project" value="UniProtKB-KW"/>
</dbReference>
<keyword evidence="3" id="KW-0963">Cytoplasm</keyword>
<dbReference type="PANTHER" id="PTHR20982">
    <property type="entry name" value="RIBOSOME RECYCLING FACTOR"/>
    <property type="match status" value="1"/>
</dbReference>
<dbReference type="PANTHER" id="PTHR20982:SF3">
    <property type="entry name" value="MITOCHONDRIAL RIBOSOME RECYCLING FACTOR PSEUDO 1"/>
    <property type="match status" value="1"/>
</dbReference>
<accession>A0A0F9RGL2</accession>
<dbReference type="AlphaFoldDB" id="A0A0F9RGL2"/>
<reference evidence="6" key="1">
    <citation type="journal article" date="2015" name="Nature">
        <title>Complex archaea that bridge the gap between prokaryotes and eukaryotes.</title>
        <authorList>
            <person name="Spang A."/>
            <person name="Saw J.H."/>
            <person name="Jorgensen S.L."/>
            <person name="Zaremba-Niedzwiedzka K."/>
            <person name="Martijn J."/>
            <person name="Lind A.E."/>
            <person name="van Eijk R."/>
            <person name="Schleper C."/>
            <person name="Guy L."/>
            <person name="Ettema T.J."/>
        </authorList>
    </citation>
    <scope>NUCLEOTIDE SEQUENCE</scope>
</reference>
<evidence type="ECO:0000256" key="3">
    <source>
        <dbReference type="ARBA" id="ARBA00022490"/>
    </source>
</evidence>